<feature type="transmembrane region" description="Helical" evidence="4">
    <location>
        <begin position="44"/>
        <end position="65"/>
    </location>
</feature>
<dbReference type="InterPro" id="IPR036259">
    <property type="entry name" value="MFS_trans_sf"/>
</dbReference>
<dbReference type="Proteomes" id="UP000002366">
    <property type="component" value="Chromosome"/>
</dbReference>
<feature type="transmembrane region" description="Helical" evidence="4">
    <location>
        <begin position="306"/>
        <end position="326"/>
    </location>
</feature>
<feature type="transmembrane region" description="Helical" evidence="4">
    <location>
        <begin position="364"/>
        <end position="386"/>
    </location>
</feature>
<evidence type="ECO:0000313" key="7">
    <source>
        <dbReference type="Proteomes" id="UP000002366"/>
    </source>
</evidence>
<dbReference type="Pfam" id="PF07690">
    <property type="entry name" value="MFS_1"/>
    <property type="match status" value="1"/>
</dbReference>
<evidence type="ECO:0000256" key="1">
    <source>
        <dbReference type="ARBA" id="ARBA00022692"/>
    </source>
</evidence>
<sequence>MSERSVTVADRPNFKLSLLSIGHFFNDLYAAFLPTFVPTIISRLGITMAQAGALNSVVGVMHIFLQPLLGYVSDRTARSYLIMWGPILTCLGATFLPGSPTYGMALFFVGLWGIGSATFHPQGHGGVGHVVPRDKLTVSLAVFAVAGNIGVTVSPLFAVALTKIVGIEKIPYIAIIPVLILAFAIYRYMPVLSDEVTEFPKDQGGLFHSIFSVFAVIYPVWIVSMARDATSQGIRFFLPIRIVAEGGDIGMVGTVLFIVMLGSTIAMLISGKLSDRWGKVRVLTLILIAGPAIMIPATYVKGNMSLVLYILGTSLINSSMPITAAVAQEQVPNSRGVASSIVMGLSWGVANLLTGPLGKVADVFGIPTTMLFIALLPLLALPVVFLKTFRGAQ</sequence>
<name>D5ECP7_AMICL</name>
<dbReference type="SUPFAM" id="SSF103473">
    <property type="entry name" value="MFS general substrate transporter"/>
    <property type="match status" value="1"/>
</dbReference>
<dbReference type="EMBL" id="CP001997">
    <property type="protein sequence ID" value="ADE56329.1"/>
    <property type="molecule type" value="Genomic_DNA"/>
</dbReference>
<feature type="transmembrane region" description="Helical" evidence="4">
    <location>
        <begin position="77"/>
        <end position="96"/>
    </location>
</feature>
<dbReference type="STRING" id="572547.Amico_0182"/>
<dbReference type="PANTHER" id="PTHR43129">
    <property type="entry name" value="FOSMIDOMYCIN RESISTANCE PROTEIN"/>
    <property type="match status" value="1"/>
</dbReference>
<feature type="transmembrane region" description="Helical" evidence="4">
    <location>
        <begin position="170"/>
        <end position="189"/>
    </location>
</feature>
<keyword evidence="7" id="KW-1185">Reference proteome</keyword>
<feature type="transmembrane region" description="Helical" evidence="4">
    <location>
        <begin position="282"/>
        <end position="300"/>
    </location>
</feature>
<evidence type="ECO:0000256" key="4">
    <source>
        <dbReference type="SAM" id="Phobius"/>
    </source>
</evidence>
<dbReference type="RefSeq" id="WP_013047595.1">
    <property type="nucleotide sequence ID" value="NC_014011.1"/>
</dbReference>
<gene>
    <name evidence="6" type="ordered locus">Amico_0182</name>
</gene>
<evidence type="ECO:0000259" key="5">
    <source>
        <dbReference type="PROSITE" id="PS50850"/>
    </source>
</evidence>
<protein>
    <submittedName>
        <fullName evidence="6">Major facilitator superfamily MFS_1</fullName>
    </submittedName>
</protein>
<organism evidence="6 7">
    <name type="scientific">Aminobacterium colombiense (strain DSM 12261 / ALA-1)</name>
    <dbReference type="NCBI Taxonomy" id="572547"/>
    <lineage>
        <taxon>Bacteria</taxon>
        <taxon>Thermotogati</taxon>
        <taxon>Synergistota</taxon>
        <taxon>Synergistia</taxon>
        <taxon>Synergistales</taxon>
        <taxon>Aminobacteriaceae</taxon>
        <taxon>Aminobacterium</taxon>
    </lineage>
</organism>
<dbReference type="KEGG" id="aco:Amico_0182"/>
<dbReference type="GO" id="GO:0005886">
    <property type="term" value="C:plasma membrane"/>
    <property type="evidence" value="ECO:0007669"/>
    <property type="project" value="TreeGrafter"/>
</dbReference>
<feature type="transmembrane region" description="Helical" evidence="4">
    <location>
        <begin position="249"/>
        <end position="270"/>
    </location>
</feature>
<feature type="transmembrane region" description="Helical" evidence="4">
    <location>
        <begin position="140"/>
        <end position="164"/>
    </location>
</feature>
<reference evidence="6 7" key="1">
    <citation type="journal article" date="2010" name="Stand. Genomic Sci.">
        <title>Complete genome sequence of Aminobacterium colombiense type strain (ALA-1).</title>
        <authorList>
            <person name="Chertkov O."/>
            <person name="Sikorski J."/>
            <person name="Brambilla E."/>
            <person name="Lapidus A."/>
            <person name="Copeland A."/>
            <person name="Glavina Del Rio T."/>
            <person name="Nolan M."/>
            <person name="Lucas S."/>
            <person name="Tice H."/>
            <person name="Cheng J.F."/>
            <person name="Han C."/>
            <person name="Detter J.C."/>
            <person name="Bruce D."/>
            <person name="Tapia R."/>
            <person name="Goodwin L."/>
            <person name="Pitluck S."/>
            <person name="Liolios K."/>
            <person name="Ivanova N."/>
            <person name="Mavromatis K."/>
            <person name="Ovchinnikova G."/>
            <person name="Pati A."/>
            <person name="Chen A."/>
            <person name="Palaniappan K."/>
            <person name="Land M."/>
            <person name="Hauser L."/>
            <person name="Chang Y.J."/>
            <person name="Jeffries C.D."/>
            <person name="Spring S."/>
            <person name="Rohde M."/>
            <person name="Goker M."/>
            <person name="Bristow J."/>
            <person name="Eisen J.A."/>
            <person name="Markowitz V."/>
            <person name="Hugenholtz P."/>
            <person name="Kyrpides N.C."/>
            <person name="Klenk H.P."/>
        </authorList>
    </citation>
    <scope>NUCLEOTIDE SEQUENCE [LARGE SCALE GENOMIC DNA]</scope>
    <source>
        <strain evidence="7">DSM 12261 / ALA-1</strain>
    </source>
</reference>
<dbReference type="InterPro" id="IPR011701">
    <property type="entry name" value="MFS"/>
</dbReference>
<evidence type="ECO:0000256" key="2">
    <source>
        <dbReference type="ARBA" id="ARBA00022989"/>
    </source>
</evidence>
<dbReference type="CDD" id="cd17478">
    <property type="entry name" value="MFS_FsR"/>
    <property type="match status" value="1"/>
</dbReference>
<accession>D5ECP7</accession>
<dbReference type="InterPro" id="IPR020846">
    <property type="entry name" value="MFS_dom"/>
</dbReference>
<feature type="transmembrane region" description="Helical" evidence="4">
    <location>
        <begin position="210"/>
        <end position="229"/>
    </location>
</feature>
<evidence type="ECO:0000256" key="3">
    <source>
        <dbReference type="ARBA" id="ARBA00023136"/>
    </source>
</evidence>
<dbReference type="HOGENOM" id="CLU_040537_1_1_0"/>
<dbReference type="Gene3D" id="1.20.1250.20">
    <property type="entry name" value="MFS general substrate transporter like domains"/>
    <property type="match status" value="2"/>
</dbReference>
<keyword evidence="1 4" id="KW-0812">Transmembrane</keyword>
<keyword evidence="3 4" id="KW-0472">Membrane</keyword>
<dbReference type="eggNOG" id="COG2814">
    <property type="taxonomic scope" value="Bacteria"/>
</dbReference>
<dbReference type="GO" id="GO:0022857">
    <property type="term" value="F:transmembrane transporter activity"/>
    <property type="evidence" value="ECO:0007669"/>
    <property type="project" value="InterPro"/>
</dbReference>
<feature type="transmembrane region" description="Helical" evidence="4">
    <location>
        <begin position="12"/>
        <end position="32"/>
    </location>
</feature>
<dbReference type="PANTHER" id="PTHR43129:SF1">
    <property type="entry name" value="FOSMIDOMYCIN RESISTANCE PROTEIN"/>
    <property type="match status" value="1"/>
</dbReference>
<feature type="domain" description="Major facilitator superfamily (MFS) profile" evidence="5">
    <location>
        <begin position="15"/>
        <end position="392"/>
    </location>
</feature>
<dbReference type="PROSITE" id="PS50850">
    <property type="entry name" value="MFS"/>
    <property type="match status" value="1"/>
</dbReference>
<keyword evidence="2 4" id="KW-1133">Transmembrane helix</keyword>
<dbReference type="AlphaFoldDB" id="D5ECP7"/>
<dbReference type="OrthoDB" id="9770492at2"/>
<evidence type="ECO:0000313" key="6">
    <source>
        <dbReference type="EMBL" id="ADE56329.1"/>
    </source>
</evidence>
<proteinExistence type="predicted"/>